<protein>
    <submittedName>
        <fullName evidence="3">Uncharacterized protein</fullName>
    </submittedName>
</protein>
<feature type="transmembrane region" description="Helical" evidence="2">
    <location>
        <begin position="12"/>
        <end position="35"/>
    </location>
</feature>
<evidence type="ECO:0000313" key="3">
    <source>
        <dbReference type="EMBL" id="TFK96664.1"/>
    </source>
</evidence>
<sequence length="344" mass="37832">MSLGISEAQLIALFLESLFWGIHFVTFISCLNTLFRDVDHGYSMHARRNFIIGASSVLLLVATFDVALLVHNILDAFIYFDGPGGATERFDNMESWNTAIRAITLLLVTMVGDGILVWRCWELHQRAWLPVIFPAVLWGTCIALGIAGLVVQATADENVNATSPVLAGIITSYWACTFVLNLATTGIIVLRLWSAERRAREVGLSDSSRARQPVTVHGAKGQSRIMDAIYTMIESGLLFTVGVFLCLVTHVALPNALFPVSDVLIQIAGIAFNLIIIRSSTRASNSTLPHNRSISLRNIGSTDEGRLSSTNDYGRPYPLRMEPTKGVNVFVETSTTSQSDEWKR</sequence>
<feature type="transmembrane region" description="Helical" evidence="2">
    <location>
        <begin position="165"/>
        <end position="190"/>
    </location>
</feature>
<feature type="region of interest" description="Disordered" evidence="1">
    <location>
        <begin position="285"/>
        <end position="315"/>
    </location>
</feature>
<feature type="transmembrane region" description="Helical" evidence="2">
    <location>
        <begin position="56"/>
        <end position="80"/>
    </location>
</feature>
<dbReference type="AlphaFoldDB" id="A0A5C3Q3K0"/>
<proteinExistence type="predicted"/>
<feature type="transmembrane region" description="Helical" evidence="2">
    <location>
        <begin position="100"/>
        <end position="121"/>
    </location>
</feature>
<gene>
    <name evidence="3" type="ORF">BDV98DRAFT_597335</name>
</gene>
<keyword evidence="4" id="KW-1185">Reference proteome</keyword>
<feature type="transmembrane region" description="Helical" evidence="2">
    <location>
        <begin position="228"/>
        <end position="250"/>
    </location>
</feature>
<dbReference type="EMBL" id="ML178856">
    <property type="protein sequence ID" value="TFK96664.1"/>
    <property type="molecule type" value="Genomic_DNA"/>
</dbReference>
<organism evidence="3 4">
    <name type="scientific">Pterulicium gracile</name>
    <dbReference type="NCBI Taxonomy" id="1884261"/>
    <lineage>
        <taxon>Eukaryota</taxon>
        <taxon>Fungi</taxon>
        <taxon>Dikarya</taxon>
        <taxon>Basidiomycota</taxon>
        <taxon>Agaricomycotina</taxon>
        <taxon>Agaricomycetes</taxon>
        <taxon>Agaricomycetidae</taxon>
        <taxon>Agaricales</taxon>
        <taxon>Pleurotineae</taxon>
        <taxon>Pterulaceae</taxon>
        <taxon>Pterulicium</taxon>
    </lineage>
</organism>
<reference evidence="3 4" key="1">
    <citation type="journal article" date="2019" name="Nat. Ecol. Evol.">
        <title>Megaphylogeny resolves global patterns of mushroom evolution.</title>
        <authorList>
            <person name="Varga T."/>
            <person name="Krizsan K."/>
            <person name="Foldi C."/>
            <person name="Dima B."/>
            <person name="Sanchez-Garcia M."/>
            <person name="Sanchez-Ramirez S."/>
            <person name="Szollosi G.J."/>
            <person name="Szarkandi J.G."/>
            <person name="Papp V."/>
            <person name="Albert L."/>
            <person name="Andreopoulos W."/>
            <person name="Angelini C."/>
            <person name="Antonin V."/>
            <person name="Barry K.W."/>
            <person name="Bougher N.L."/>
            <person name="Buchanan P."/>
            <person name="Buyck B."/>
            <person name="Bense V."/>
            <person name="Catcheside P."/>
            <person name="Chovatia M."/>
            <person name="Cooper J."/>
            <person name="Damon W."/>
            <person name="Desjardin D."/>
            <person name="Finy P."/>
            <person name="Geml J."/>
            <person name="Haridas S."/>
            <person name="Hughes K."/>
            <person name="Justo A."/>
            <person name="Karasinski D."/>
            <person name="Kautmanova I."/>
            <person name="Kiss B."/>
            <person name="Kocsube S."/>
            <person name="Kotiranta H."/>
            <person name="LaButti K.M."/>
            <person name="Lechner B.E."/>
            <person name="Liimatainen K."/>
            <person name="Lipzen A."/>
            <person name="Lukacs Z."/>
            <person name="Mihaltcheva S."/>
            <person name="Morgado L.N."/>
            <person name="Niskanen T."/>
            <person name="Noordeloos M.E."/>
            <person name="Ohm R.A."/>
            <person name="Ortiz-Santana B."/>
            <person name="Ovrebo C."/>
            <person name="Racz N."/>
            <person name="Riley R."/>
            <person name="Savchenko A."/>
            <person name="Shiryaev A."/>
            <person name="Soop K."/>
            <person name="Spirin V."/>
            <person name="Szebenyi C."/>
            <person name="Tomsovsky M."/>
            <person name="Tulloss R.E."/>
            <person name="Uehling J."/>
            <person name="Grigoriev I.V."/>
            <person name="Vagvolgyi C."/>
            <person name="Papp T."/>
            <person name="Martin F.M."/>
            <person name="Miettinen O."/>
            <person name="Hibbett D.S."/>
            <person name="Nagy L.G."/>
        </authorList>
    </citation>
    <scope>NUCLEOTIDE SEQUENCE [LARGE SCALE GENOMIC DNA]</scope>
    <source>
        <strain evidence="3 4">CBS 309.79</strain>
    </source>
</reference>
<dbReference type="OrthoDB" id="3357408at2759"/>
<evidence type="ECO:0000256" key="1">
    <source>
        <dbReference type="SAM" id="MobiDB-lite"/>
    </source>
</evidence>
<dbReference type="Proteomes" id="UP000305067">
    <property type="component" value="Unassembled WGS sequence"/>
</dbReference>
<feature type="compositionally biased region" description="Polar residues" evidence="1">
    <location>
        <begin position="285"/>
        <end position="312"/>
    </location>
</feature>
<feature type="transmembrane region" description="Helical" evidence="2">
    <location>
        <begin position="128"/>
        <end position="153"/>
    </location>
</feature>
<keyword evidence="2" id="KW-0812">Transmembrane</keyword>
<keyword evidence="2" id="KW-0472">Membrane</keyword>
<name>A0A5C3Q3K0_9AGAR</name>
<evidence type="ECO:0000256" key="2">
    <source>
        <dbReference type="SAM" id="Phobius"/>
    </source>
</evidence>
<accession>A0A5C3Q3K0</accession>
<feature type="transmembrane region" description="Helical" evidence="2">
    <location>
        <begin position="256"/>
        <end position="277"/>
    </location>
</feature>
<keyword evidence="2" id="KW-1133">Transmembrane helix</keyword>
<evidence type="ECO:0000313" key="4">
    <source>
        <dbReference type="Proteomes" id="UP000305067"/>
    </source>
</evidence>